<organism evidence="1 2">
    <name type="scientific">Adiantum capillus-veneris</name>
    <name type="common">Maidenhair fern</name>
    <dbReference type="NCBI Taxonomy" id="13818"/>
    <lineage>
        <taxon>Eukaryota</taxon>
        <taxon>Viridiplantae</taxon>
        <taxon>Streptophyta</taxon>
        <taxon>Embryophyta</taxon>
        <taxon>Tracheophyta</taxon>
        <taxon>Polypodiopsida</taxon>
        <taxon>Polypodiidae</taxon>
        <taxon>Polypodiales</taxon>
        <taxon>Pteridineae</taxon>
        <taxon>Pteridaceae</taxon>
        <taxon>Vittarioideae</taxon>
        <taxon>Adiantum</taxon>
    </lineage>
</organism>
<reference evidence="1" key="1">
    <citation type="submission" date="2021-01" db="EMBL/GenBank/DDBJ databases">
        <title>Adiantum capillus-veneris genome.</title>
        <authorList>
            <person name="Fang Y."/>
            <person name="Liao Q."/>
        </authorList>
    </citation>
    <scope>NUCLEOTIDE SEQUENCE</scope>
    <source>
        <strain evidence="1">H3</strain>
        <tissue evidence="1">Leaf</tissue>
    </source>
</reference>
<proteinExistence type="predicted"/>
<dbReference type="EMBL" id="JABFUD020000002">
    <property type="protein sequence ID" value="KAI5082955.1"/>
    <property type="molecule type" value="Genomic_DNA"/>
</dbReference>
<gene>
    <name evidence="1" type="ORF">GOP47_0002698</name>
</gene>
<accession>A0A9D4VBF2</accession>
<evidence type="ECO:0000313" key="1">
    <source>
        <dbReference type="EMBL" id="KAI5082955.1"/>
    </source>
</evidence>
<keyword evidence="2" id="KW-1185">Reference proteome</keyword>
<sequence>MPRDEFVNKIVKEHMEAYHSTVMQRLAPIQNKIDEGYEKHVTRITWWVEHRLPTSILKKAPLFLVFPQFKQGCEASWTTRKEEFLFVL</sequence>
<dbReference type="AlphaFoldDB" id="A0A9D4VBF2"/>
<name>A0A9D4VBF2_ADICA</name>
<dbReference type="Proteomes" id="UP000886520">
    <property type="component" value="Chromosome 3"/>
</dbReference>
<comment type="caution">
    <text evidence="1">The sequence shown here is derived from an EMBL/GenBank/DDBJ whole genome shotgun (WGS) entry which is preliminary data.</text>
</comment>
<protein>
    <submittedName>
        <fullName evidence="1">Uncharacterized protein</fullName>
    </submittedName>
</protein>
<evidence type="ECO:0000313" key="2">
    <source>
        <dbReference type="Proteomes" id="UP000886520"/>
    </source>
</evidence>